<dbReference type="Pfam" id="PF01019">
    <property type="entry name" value="G_glu_transpept"/>
    <property type="match status" value="1"/>
</dbReference>
<name>B4L1U5_DROMO</name>
<dbReference type="OrthoDB" id="1081007at2759"/>
<evidence type="ECO:0000256" key="4">
    <source>
        <dbReference type="SAM" id="MobiDB-lite"/>
    </source>
</evidence>
<evidence type="ECO:0000256" key="1">
    <source>
        <dbReference type="ARBA" id="ARBA00084097"/>
    </source>
</evidence>
<keyword evidence="1" id="KW-1202">Platelet aggregation activating toxin</keyword>
<accession>B4L1U5</accession>
<feature type="compositionally biased region" description="Low complexity" evidence="4">
    <location>
        <begin position="174"/>
        <end position="211"/>
    </location>
</feature>
<dbReference type="Proteomes" id="UP000009192">
    <property type="component" value="Unassembled WGS sequence"/>
</dbReference>
<feature type="binding site" evidence="3">
    <location>
        <position position="725"/>
    </location>
    <ligand>
        <name>L-glutamate</name>
        <dbReference type="ChEBI" id="CHEBI:29985"/>
    </ligand>
</feature>
<evidence type="ECO:0000256" key="2">
    <source>
        <dbReference type="PIRSR" id="PIRSR600101-1"/>
    </source>
</evidence>
<keyword evidence="6" id="KW-0012">Acyltransferase</keyword>
<protein>
    <submittedName>
        <fullName evidence="6">Uncharacterized protein, isoform A</fullName>
        <ecNumber evidence="6">2.3.2.2</ecNumber>
    </submittedName>
</protein>
<feature type="compositionally biased region" description="Polar residues" evidence="4">
    <location>
        <begin position="228"/>
        <end position="242"/>
    </location>
</feature>
<dbReference type="HOGENOM" id="CLU_014813_4_1_1"/>
<gene>
    <name evidence="6" type="primary">Dmoj\GI15346</name>
    <name evidence="6" type="ORF">Dmoj_GI15346</name>
</gene>
<dbReference type="EC" id="2.3.2.2" evidence="6"/>
<feature type="binding site" evidence="3">
    <location>
        <position position="676"/>
    </location>
    <ligand>
        <name>L-glutamate</name>
        <dbReference type="ChEBI" id="CHEBI:29985"/>
    </ligand>
</feature>
<evidence type="ECO:0000313" key="6">
    <source>
        <dbReference type="EMBL" id="EDW06748.1"/>
    </source>
</evidence>
<dbReference type="InParanoid" id="B4L1U5"/>
<feature type="region of interest" description="Disordered" evidence="4">
    <location>
        <begin position="46"/>
        <end position="65"/>
    </location>
</feature>
<feature type="region of interest" description="Disordered" evidence="4">
    <location>
        <begin position="160"/>
        <end position="272"/>
    </location>
</feature>
<dbReference type="GO" id="GO:0103068">
    <property type="term" value="F:leukotriene C4 gamma-glutamyl transferase activity"/>
    <property type="evidence" value="ECO:0007669"/>
    <property type="project" value="UniProtKB-EC"/>
</dbReference>
<feature type="binding site" evidence="3">
    <location>
        <begin position="652"/>
        <end position="654"/>
    </location>
    <ligand>
        <name>L-glutamate</name>
        <dbReference type="ChEBI" id="CHEBI:29985"/>
    </ligand>
</feature>
<dbReference type="InterPro" id="IPR000101">
    <property type="entry name" value="GGT_peptidase"/>
</dbReference>
<dbReference type="EMBL" id="CH933810">
    <property type="protein sequence ID" value="EDW06748.1"/>
    <property type="molecule type" value="Genomic_DNA"/>
</dbReference>
<keyword evidence="1" id="KW-0800">Toxin</keyword>
<dbReference type="PANTHER" id="PTHR11686:SF9">
    <property type="entry name" value="RE13973P"/>
    <property type="match status" value="1"/>
</dbReference>
<dbReference type="eggNOG" id="KOG2410">
    <property type="taxonomic scope" value="Eukaryota"/>
</dbReference>
<feature type="active site" description="Nucleophile" evidence="2">
    <location>
        <position position="634"/>
    </location>
</feature>
<reference evidence="6 7" key="1">
    <citation type="journal article" date="2007" name="Nature">
        <title>Evolution of genes and genomes on the Drosophila phylogeny.</title>
        <authorList>
            <consortium name="Drosophila 12 Genomes Consortium"/>
            <person name="Clark A.G."/>
            <person name="Eisen M.B."/>
            <person name="Smith D.R."/>
            <person name="Bergman C.M."/>
            <person name="Oliver B."/>
            <person name="Markow T.A."/>
            <person name="Kaufman T.C."/>
            <person name="Kellis M."/>
            <person name="Gelbart W."/>
            <person name="Iyer V.N."/>
            <person name="Pollard D.A."/>
            <person name="Sackton T.B."/>
            <person name="Larracuente A.M."/>
            <person name="Singh N.D."/>
            <person name="Abad J.P."/>
            <person name="Abt D.N."/>
            <person name="Adryan B."/>
            <person name="Aguade M."/>
            <person name="Akashi H."/>
            <person name="Anderson W.W."/>
            <person name="Aquadro C.F."/>
            <person name="Ardell D.H."/>
            <person name="Arguello R."/>
            <person name="Artieri C.G."/>
            <person name="Barbash D.A."/>
            <person name="Barker D."/>
            <person name="Barsanti P."/>
            <person name="Batterham P."/>
            <person name="Batzoglou S."/>
            <person name="Begun D."/>
            <person name="Bhutkar A."/>
            <person name="Blanco E."/>
            <person name="Bosak S.A."/>
            <person name="Bradley R.K."/>
            <person name="Brand A.D."/>
            <person name="Brent M.R."/>
            <person name="Brooks A.N."/>
            <person name="Brown R.H."/>
            <person name="Butlin R.K."/>
            <person name="Caggese C."/>
            <person name="Calvi B.R."/>
            <person name="Bernardo de Carvalho A."/>
            <person name="Caspi A."/>
            <person name="Castrezana S."/>
            <person name="Celniker S.E."/>
            <person name="Chang J.L."/>
            <person name="Chapple C."/>
            <person name="Chatterji S."/>
            <person name="Chinwalla A."/>
            <person name="Civetta A."/>
            <person name="Clifton S.W."/>
            <person name="Comeron J.M."/>
            <person name="Costello J.C."/>
            <person name="Coyne J.A."/>
            <person name="Daub J."/>
            <person name="David R.G."/>
            <person name="Delcher A.L."/>
            <person name="Delehaunty K."/>
            <person name="Do C.B."/>
            <person name="Ebling H."/>
            <person name="Edwards K."/>
            <person name="Eickbush T."/>
            <person name="Evans J.D."/>
            <person name="Filipski A."/>
            <person name="Findeiss S."/>
            <person name="Freyhult E."/>
            <person name="Fulton L."/>
            <person name="Fulton R."/>
            <person name="Garcia A.C."/>
            <person name="Gardiner A."/>
            <person name="Garfield D.A."/>
            <person name="Garvin B.E."/>
            <person name="Gibson G."/>
            <person name="Gilbert D."/>
            <person name="Gnerre S."/>
            <person name="Godfrey J."/>
            <person name="Good R."/>
            <person name="Gotea V."/>
            <person name="Gravely B."/>
            <person name="Greenberg A.J."/>
            <person name="Griffiths-Jones S."/>
            <person name="Gross S."/>
            <person name="Guigo R."/>
            <person name="Gustafson E.A."/>
            <person name="Haerty W."/>
            <person name="Hahn M.W."/>
            <person name="Halligan D.L."/>
            <person name="Halpern A.L."/>
            <person name="Halter G.M."/>
            <person name="Han M.V."/>
            <person name="Heger A."/>
            <person name="Hillier L."/>
            <person name="Hinrichs A.S."/>
            <person name="Holmes I."/>
            <person name="Hoskins R.A."/>
            <person name="Hubisz M.J."/>
            <person name="Hultmark D."/>
            <person name="Huntley M.A."/>
            <person name="Jaffe D.B."/>
            <person name="Jagadeeshan S."/>
            <person name="Jeck W.R."/>
            <person name="Johnson J."/>
            <person name="Jones C.D."/>
            <person name="Jordan W.C."/>
            <person name="Karpen G.H."/>
            <person name="Kataoka E."/>
            <person name="Keightley P.D."/>
            <person name="Kheradpour P."/>
            <person name="Kirkness E.F."/>
            <person name="Koerich L.B."/>
            <person name="Kristiansen K."/>
            <person name="Kudrna D."/>
            <person name="Kulathinal R.J."/>
            <person name="Kumar S."/>
            <person name="Kwok R."/>
            <person name="Lander E."/>
            <person name="Langley C.H."/>
            <person name="Lapoint R."/>
            <person name="Lazzaro B.P."/>
            <person name="Lee S.J."/>
            <person name="Levesque L."/>
            <person name="Li R."/>
            <person name="Lin C.F."/>
            <person name="Lin M.F."/>
            <person name="Lindblad-Toh K."/>
            <person name="Llopart A."/>
            <person name="Long M."/>
            <person name="Low L."/>
            <person name="Lozovsky E."/>
            <person name="Lu J."/>
            <person name="Luo M."/>
            <person name="Machado C.A."/>
            <person name="Makalowski W."/>
            <person name="Marzo M."/>
            <person name="Matsuda M."/>
            <person name="Matzkin L."/>
            <person name="McAllister B."/>
            <person name="McBride C.S."/>
            <person name="McKernan B."/>
            <person name="McKernan K."/>
            <person name="Mendez-Lago M."/>
            <person name="Minx P."/>
            <person name="Mollenhauer M.U."/>
            <person name="Montooth K."/>
            <person name="Mount S.M."/>
            <person name="Mu X."/>
            <person name="Myers E."/>
            <person name="Negre B."/>
            <person name="Newfeld S."/>
            <person name="Nielsen R."/>
            <person name="Noor M.A."/>
            <person name="O'Grady P."/>
            <person name="Pachter L."/>
            <person name="Papaceit M."/>
            <person name="Parisi M.J."/>
            <person name="Parisi M."/>
            <person name="Parts L."/>
            <person name="Pedersen J.S."/>
            <person name="Pesole G."/>
            <person name="Phillippy A.M."/>
            <person name="Ponting C.P."/>
            <person name="Pop M."/>
            <person name="Porcelli D."/>
            <person name="Powell J.R."/>
            <person name="Prohaska S."/>
            <person name="Pruitt K."/>
            <person name="Puig M."/>
            <person name="Quesneville H."/>
            <person name="Ram K.R."/>
            <person name="Rand D."/>
            <person name="Rasmussen M.D."/>
            <person name="Reed L.K."/>
            <person name="Reenan R."/>
            <person name="Reily A."/>
            <person name="Remington K.A."/>
            <person name="Rieger T.T."/>
            <person name="Ritchie M.G."/>
            <person name="Robin C."/>
            <person name="Rogers Y.H."/>
            <person name="Rohde C."/>
            <person name="Rozas J."/>
            <person name="Rubenfield M.J."/>
            <person name="Ruiz A."/>
            <person name="Russo S."/>
            <person name="Salzberg S.L."/>
            <person name="Sanchez-Gracia A."/>
            <person name="Saranga D.J."/>
            <person name="Sato H."/>
            <person name="Schaeffer S.W."/>
            <person name="Schatz M.C."/>
            <person name="Schlenke T."/>
            <person name="Schwartz R."/>
            <person name="Segarra C."/>
            <person name="Singh R.S."/>
            <person name="Sirot L."/>
            <person name="Sirota M."/>
            <person name="Sisneros N.B."/>
            <person name="Smith C.D."/>
            <person name="Smith T.F."/>
            <person name="Spieth J."/>
            <person name="Stage D.E."/>
            <person name="Stark A."/>
            <person name="Stephan W."/>
            <person name="Strausberg R.L."/>
            <person name="Strempel S."/>
            <person name="Sturgill D."/>
            <person name="Sutton G."/>
            <person name="Sutton G.G."/>
            <person name="Tao W."/>
            <person name="Teichmann S."/>
            <person name="Tobari Y.N."/>
            <person name="Tomimura Y."/>
            <person name="Tsolas J.M."/>
            <person name="Valente V.L."/>
            <person name="Venter E."/>
            <person name="Venter J.C."/>
            <person name="Vicario S."/>
            <person name="Vieira F.G."/>
            <person name="Vilella A.J."/>
            <person name="Villasante A."/>
            <person name="Walenz B."/>
            <person name="Wang J."/>
            <person name="Wasserman M."/>
            <person name="Watts T."/>
            <person name="Wilson D."/>
            <person name="Wilson R.K."/>
            <person name="Wing R.A."/>
            <person name="Wolfner M.F."/>
            <person name="Wong A."/>
            <person name="Wong G.K."/>
            <person name="Wu C.I."/>
            <person name="Wu G."/>
            <person name="Yamamoto D."/>
            <person name="Yang H.P."/>
            <person name="Yang S.P."/>
            <person name="Yorke J.A."/>
            <person name="Yoshida K."/>
            <person name="Zdobnov E."/>
            <person name="Zhang P."/>
            <person name="Zhang Y."/>
            <person name="Zimin A.V."/>
            <person name="Baldwin J."/>
            <person name="Abdouelleil A."/>
            <person name="Abdulkadir J."/>
            <person name="Abebe A."/>
            <person name="Abera B."/>
            <person name="Abreu J."/>
            <person name="Acer S.C."/>
            <person name="Aftuck L."/>
            <person name="Alexander A."/>
            <person name="An P."/>
            <person name="Anderson E."/>
            <person name="Anderson S."/>
            <person name="Arachi H."/>
            <person name="Azer M."/>
            <person name="Bachantsang P."/>
            <person name="Barry A."/>
            <person name="Bayul T."/>
            <person name="Berlin A."/>
            <person name="Bessette D."/>
            <person name="Bloom T."/>
            <person name="Blye J."/>
            <person name="Boguslavskiy L."/>
            <person name="Bonnet C."/>
            <person name="Boukhgalter B."/>
            <person name="Bourzgui I."/>
            <person name="Brown A."/>
            <person name="Cahill P."/>
            <person name="Channer S."/>
            <person name="Cheshatsang Y."/>
            <person name="Chuda L."/>
            <person name="Citroen M."/>
            <person name="Collymore A."/>
            <person name="Cooke P."/>
            <person name="Costello M."/>
            <person name="D'Aco K."/>
            <person name="Daza R."/>
            <person name="De Haan G."/>
            <person name="DeGray S."/>
            <person name="DeMaso C."/>
            <person name="Dhargay N."/>
            <person name="Dooley K."/>
            <person name="Dooley E."/>
            <person name="Doricent M."/>
            <person name="Dorje P."/>
            <person name="Dorjee K."/>
            <person name="Dupes A."/>
            <person name="Elong R."/>
            <person name="Falk J."/>
            <person name="Farina A."/>
            <person name="Faro S."/>
            <person name="Ferguson D."/>
            <person name="Fisher S."/>
            <person name="Foley C.D."/>
            <person name="Franke A."/>
            <person name="Friedrich D."/>
            <person name="Gadbois L."/>
            <person name="Gearin G."/>
            <person name="Gearin C.R."/>
            <person name="Giannoukos G."/>
            <person name="Goode T."/>
            <person name="Graham J."/>
            <person name="Grandbois E."/>
            <person name="Grewal S."/>
            <person name="Gyaltsen K."/>
            <person name="Hafez N."/>
            <person name="Hagos B."/>
            <person name="Hall J."/>
            <person name="Henson C."/>
            <person name="Hollinger A."/>
            <person name="Honan T."/>
            <person name="Huard M.D."/>
            <person name="Hughes L."/>
            <person name="Hurhula B."/>
            <person name="Husby M.E."/>
            <person name="Kamat A."/>
            <person name="Kanga B."/>
            <person name="Kashin S."/>
            <person name="Khazanovich D."/>
            <person name="Kisner P."/>
            <person name="Lance K."/>
            <person name="Lara M."/>
            <person name="Lee W."/>
            <person name="Lennon N."/>
            <person name="Letendre F."/>
            <person name="LeVine R."/>
            <person name="Lipovsky A."/>
            <person name="Liu X."/>
            <person name="Liu J."/>
            <person name="Liu S."/>
            <person name="Lokyitsang T."/>
            <person name="Lokyitsang Y."/>
            <person name="Lubonja R."/>
            <person name="Lui A."/>
            <person name="MacDonald P."/>
            <person name="Magnisalis V."/>
            <person name="Maru K."/>
            <person name="Matthews C."/>
            <person name="McCusker W."/>
            <person name="McDonough S."/>
            <person name="Mehta T."/>
            <person name="Meldrim J."/>
            <person name="Meneus L."/>
            <person name="Mihai O."/>
            <person name="Mihalev A."/>
            <person name="Mihova T."/>
            <person name="Mittelman R."/>
            <person name="Mlenga V."/>
            <person name="Montmayeur A."/>
            <person name="Mulrain L."/>
            <person name="Navidi A."/>
            <person name="Naylor J."/>
            <person name="Negash T."/>
            <person name="Nguyen T."/>
            <person name="Nguyen N."/>
            <person name="Nicol R."/>
            <person name="Norbu C."/>
            <person name="Norbu N."/>
            <person name="Novod N."/>
            <person name="O'Neill B."/>
            <person name="Osman S."/>
            <person name="Markiewicz E."/>
            <person name="Oyono O.L."/>
            <person name="Patti C."/>
            <person name="Phunkhang P."/>
            <person name="Pierre F."/>
            <person name="Priest M."/>
            <person name="Raghuraman S."/>
            <person name="Rege F."/>
            <person name="Reyes R."/>
            <person name="Rise C."/>
            <person name="Rogov P."/>
            <person name="Ross K."/>
            <person name="Ryan E."/>
            <person name="Settipalli S."/>
            <person name="Shea T."/>
            <person name="Sherpa N."/>
            <person name="Shi L."/>
            <person name="Shih D."/>
            <person name="Sparrow T."/>
            <person name="Spaulding J."/>
            <person name="Stalker J."/>
            <person name="Stange-Thomann N."/>
            <person name="Stavropoulos S."/>
            <person name="Stone C."/>
            <person name="Strader C."/>
            <person name="Tesfaye S."/>
            <person name="Thomson T."/>
            <person name="Thoulutsang Y."/>
            <person name="Thoulutsang D."/>
            <person name="Topham K."/>
            <person name="Topping I."/>
            <person name="Tsamla T."/>
            <person name="Vassiliev H."/>
            <person name="Vo A."/>
            <person name="Wangchuk T."/>
            <person name="Wangdi T."/>
            <person name="Weiand M."/>
            <person name="Wilkinson J."/>
            <person name="Wilson A."/>
            <person name="Yadav S."/>
            <person name="Young G."/>
            <person name="Yu Q."/>
            <person name="Zembek L."/>
            <person name="Zhong D."/>
            <person name="Zimmer A."/>
            <person name="Zwirko Z."/>
            <person name="Jaffe D.B."/>
            <person name="Alvarez P."/>
            <person name="Brockman W."/>
            <person name="Butler J."/>
            <person name="Chin C."/>
            <person name="Gnerre S."/>
            <person name="Grabherr M."/>
            <person name="Kleber M."/>
            <person name="Mauceli E."/>
            <person name="MacCallum I."/>
        </authorList>
    </citation>
    <scope>NUCLEOTIDE SEQUENCE [LARGE SCALE GENOMIC DNA]</scope>
    <source>
        <strain evidence="7">Tucson 15081-1352.22</strain>
    </source>
</reference>
<dbReference type="InterPro" id="IPR043137">
    <property type="entry name" value="GGT_ssub_C"/>
</dbReference>
<keyword evidence="1" id="KW-1199">Hemostasis impairing toxin</keyword>
<dbReference type="Gene3D" id="3.60.20.40">
    <property type="match status" value="1"/>
</dbReference>
<evidence type="ECO:0000313" key="7">
    <source>
        <dbReference type="Proteomes" id="UP000009192"/>
    </source>
</evidence>
<keyword evidence="5" id="KW-0812">Transmembrane</keyword>
<keyword evidence="5" id="KW-1133">Transmembrane helix</keyword>
<dbReference type="SUPFAM" id="SSF56235">
    <property type="entry name" value="N-terminal nucleophile aminohydrolases (Ntn hydrolases)"/>
    <property type="match status" value="1"/>
</dbReference>
<dbReference type="PhylomeDB" id="B4L1U5"/>
<feature type="transmembrane region" description="Helical" evidence="5">
    <location>
        <begin position="96"/>
        <end position="114"/>
    </location>
</feature>
<dbReference type="GO" id="GO:0006751">
    <property type="term" value="P:glutathione catabolic process"/>
    <property type="evidence" value="ECO:0007669"/>
    <property type="project" value="InterPro"/>
</dbReference>
<dbReference type="InterPro" id="IPR043138">
    <property type="entry name" value="GGT_lsub"/>
</dbReference>
<dbReference type="GO" id="GO:0005886">
    <property type="term" value="C:plasma membrane"/>
    <property type="evidence" value="ECO:0007669"/>
    <property type="project" value="TreeGrafter"/>
</dbReference>
<organism evidence="6 7">
    <name type="scientific">Drosophila mojavensis</name>
    <name type="common">Fruit fly</name>
    <dbReference type="NCBI Taxonomy" id="7230"/>
    <lineage>
        <taxon>Eukaryota</taxon>
        <taxon>Metazoa</taxon>
        <taxon>Ecdysozoa</taxon>
        <taxon>Arthropoda</taxon>
        <taxon>Hexapoda</taxon>
        <taxon>Insecta</taxon>
        <taxon>Pterygota</taxon>
        <taxon>Neoptera</taxon>
        <taxon>Endopterygota</taxon>
        <taxon>Diptera</taxon>
        <taxon>Brachycera</taxon>
        <taxon>Muscomorpha</taxon>
        <taxon>Ephydroidea</taxon>
        <taxon>Drosophilidae</taxon>
        <taxon>Drosophila</taxon>
    </lineage>
</organism>
<dbReference type="PANTHER" id="PTHR11686">
    <property type="entry name" value="GAMMA GLUTAMYL TRANSPEPTIDASE"/>
    <property type="match status" value="1"/>
</dbReference>
<dbReference type="KEGG" id="dmo:Dmoj_GI15346"/>
<dbReference type="FunFam" id="3.60.20.40:FF:000001">
    <property type="entry name" value="Gamma-glutamyltranspeptidase 1"/>
    <property type="match status" value="1"/>
</dbReference>
<dbReference type="MEROPS" id="T03.007"/>
<dbReference type="Gene3D" id="1.10.246.130">
    <property type="match status" value="1"/>
</dbReference>
<evidence type="ECO:0000256" key="5">
    <source>
        <dbReference type="SAM" id="Phobius"/>
    </source>
</evidence>
<dbReference type="PRINTS" id="PR01210">
    <property type="entry name" value="GGTRANSPTASE"/>
</dbReference>
<keyword evidence="6" id="KW-0808">Transferase</keyword>
<evidence type="ECO:0000256" key="3">
    <source>
        <dbReference type="PIRSR" id="PIRSR600101-2"/>
    </source>
</evidence>
<feature type="binding site" evidence="3">
    <location>
        <begin position="702"/>
        <end position="703"/>
    </location>
    <ligand>
        <name>L-glutamate</name>
        <dbReference type="ChEBI" id="CHEBI:29985"/>
    </ligand>
</feature>
<feature type="compositionally biased region" description="Low complexity" evidence="4">
    <location>
        <begin position="245"/>
        <end position="257"/>
    </location>
</feature>
<dbReference type="OMA" id="QAQIFTR"/>
<sequence length="822" mass="87607">MHSTACGVGASATNLASLQTNISINSSAAATAATADAHKMVHHSNDDAMNKIPLKSSNGLDDEEKNGDELIQDTAAAEEARREQMRANLLAWMKKLTIGLICFIGIALISYVIISLCLSDWSKSARITNSTVAKATTPAPAAIVGSSTATAATAFTDDVAEAAPSTPSPPPPTATTTTTIRTTSTTTTTTTTESTPTTTTTPPSNPSTSHTLKPFNSTDEQSLPPASVSDSSNVEATTTTSEEIAVAGPAVAASTSPTTPPPSTAPILDDADAKSKKEFSSKLGVYQHAAVCSDTDACSQIGSNILERNGTAVDATIATMLCNGLLTSQSMGIGGGLIMNIYHRESQQGYQIDAQAVAPYASHQKMFDKDANASIFGPLSIAVPGEVMGYHLAHKRFGKLPWRTLVEPSLKICETGYRMSNHQASKVKMMWSYIKDNLQYQSVFLNEETGEHHQEGALLKPPAKLCNTYKLLAENGPMDFYNGTVAQMLAEDLKELGSIITQDDLDTYTADLRLSVTMPLGNDTLYAVPPVSSGSVVAHILGILEGFNFTRADLADDESYALTIHRITEALKFGFAHRPELGDPRFNDIRELVSQLTNPQYAAQQRAKINDNQVLGSPQDYGALLSSEEDPYGTSSFAVLAPNGDAVAVTSSINNYFGSSLIGPRTGIILNDCMNDFSVKENIFNLPQSQANTIDLHKRPMSSQSPMLLADRDGNIRLAIGAAGGTKIVGGIVEVAARFLWFGEDLKTAEDAPRFYNQLFPNVLEYEDGKFSENVLSLLRKRGHILKPLSQKASSVVCAIGRNATAIYANADGRKQGGVGGF</sequence>
<keyword evidence="5" id="KW-0472">Membrane</keyword>
<dbReference type="FunCoup" id="B4L1U5">
    <property type="interactions" value="105"/>
</dbReference>
<dbReference type="AlphaFoldDB" id="B4L1U5"/>
<proteinExistence type="predicted"/>
<dbReference type="GO" id="GO:0036374">
    <property type="term" value="F:glutathione hydrolase activity"/>
    <property type="evidence" value="ECO:0007669"/>
    <property type="project" value="InterPro"/>
</dbReference>
<dbReference type="InterPro" id="IPR029055">
    <property type="entry name" value="Ntn_hydrolases_N"/>
</dbReference>
<keyword evidence="7" id="KW-1185">Reference proteome</keyword>
<dbReference type="FunFam" id="1.10.246.130:FF:000001">
    <property type="entry name" value="Gamma-glutamyltransferase 5 isoform 1"/>
    <property type="match status" value="1"/>
</dbReference>